<dbReference type="Pfam" id="PF00899">
    <property type="entry name" value="ThiF"/>
    <property type="match status" value="1"/>
</dbReference>
<dbReference type="Gene3D" id="3.40.50.720">
    <property type="entry name" value="NAD(P)-binding Rossmann-like Domain"/>
    <property type="match status" value="1"/>
</dbReference>
<protein>
    <submittedName>
        <fullName evidence="3">ThiF family adenylyltransferase</fullName>
    </submittedName>
</protein>
<organism evidence="3 4">
    <name type="scientific">Streptomyces cathayae</name>
    <dbReference type="NCBI Taxonomy" id="3031124"/>
    <lineage>
        <taxon>Bacteria</taxon>
        <taxon>Bacillati</taxon>
        <taxon>Actinomycetota</taxon>
        <taxon>Actinomycetes</taxon>
        <taxon>Kitasatosporales</taxon>
        <taxon>Streptomycetaceae</taxon>
        <taxon>Streptomyces</taxon>
    </lineage>
</organism>
<keyword evidence="3" id="KW-0548">Nucleotidyltransferase</keyword>
<name>A0ABY8KE69_9ACTN</name>
<dbReference type="InterPro" id="IPR035985">
    <property type="entry name" value="Ubiquitin-activating_enz"/>
</dbReference>
<proteinExistence type="predicted"/>
<accession>A0ABY8KE69</accession>
<dbReference type="InterPro" id="IPR045886">
    <property type="entry name" value="ThiF/MoeB/HesA"/>
</dbReference>
<keyword evidence="3" id="KW-0808">Transferase</keyword>
<evidence type="ECO:0000256" key="1">
    <source>
        <dbReference type="SAM" id="MobiDB-lite"/>
    </source>
</evidence>
<dbReference type="PANTHER" id="PTHR43267:SF2">
    <property type="entry name" value="TRNA THREONYLCARBAMOYLADENOSINE DEHYDRATASE 1-RELATED"/>
    <property type="match status" value="1"/>
</dbReference>
<dbReference type="PANTHER" id="PTHR43267">
    <property type="entry name" value="TRNA THREONYLCARBAMOYLADENOSINE DEHYDRATASE"/>
    <property type="match status" value="1"/>
</dbReference>
<sequence length="315" mass="33595">MLILIPQDAATVLRASGAWGRLSLRISQPDDLAVVGGISEGGGSIISVDPPPPAPRLLASCDSRPTGYWYRAKNELHALWHLLRVRRDTAMKLDVFKDAVPNGFKTPGDGGYVALTHAPGVKDAYPESRLPDLVAWHVTRAGFQPLEMSAEPETTGIRQLDHHWPVQELQNAHIMLVGAGSIGSATAHALAGYGIGHLTLVDPDRLQWHNLVRHTSSRRHIGRTKVTALAEELTQLRPDTAVTPSPWTSSSTPTRSAPSSWTPTSSCVRLTGWPHAASPATWPAARTAPPSLPAFCSTEPSAKSSGCTHGAGTAA</sequence>
<dbReference type="SUPFAM" id="SSF69572">
    <property type="entry name" value="Activating enzymes of the ubiquitin-like proteins"/>
    <property type="match status" value="1"/>
</dbReference>
<gene>
    <name evidence="3" type="ORF">PYS65_33960</name>
</gene>
<keyword evidence="4" id="KW-1185">Reference proteome</keyword>
<dbReference type="GO" id="GO:0016779">
    <property type="term" value="F:nucleotidyltransferase activity"/>
    <property type="evidence" value="ECO:0007669"/>
    <property type="project" value="UniProtKB-KW"/>
</dbReference>
<evidence type="ECO:0000259" key="2">
    <source>
        <dbReference type="Pfam" id="PF00899"/>
    </source>
</evidence>
<dbReference type="EMBL" id="CP121682">
    <property type="protein sequence ID" value="WGD44728.1"/>
    <property type="molecule type" value="Genomic_DNA"/>
</dbReference>
<dbReference type="RefSeq" id="WP_279337783.1">
    <property type="nucleotide sequence ID" value="NZ_CP121682.1"/>
</dbReference>
<dbReference type="InterPro" id="IPR000594">
    <property type="entry name" value="ThiF_NAD_FAD-bd"/>
</dbReference>
<reference evidence="3 4" key="1">
    <citation type="submission" date="2023-03" db="EMBL/GenBank/DDBJ databases">
        <authorList>
            <person name="Mo P."/>
        </authorList>
    </citation>
    <scope>NUCLEOTIDE SEQUENCE [LARGE SCALE GENOMIC DNA]</scope>
    <source>
        <strain evidence="3 4">HUAS 5</strain>
    </source>
</reference>
<evidence type="ECO:0000313" key="3">
    <source>
        <dbReference type="EMBL" id="WGD44728.1"/>
    </source>
</evidence>
<evidence type="ECO:0000313" key="4">
    <source>
        <dbReference type="Proteomes" id="UP001216440"/>
    </source>
</evidence>
<feature type="compositionally biased region" description="Low complexity" evidence="1">
    <location>
        <begin position="243"/>
        <end position="263"/>
    </location>
</feature>
<feature type="region of interest" description="Disordered" evidence="1">
    <location>
        <begin position="238"/>
        <end position="263"/>
    </location>
</feature>
<feature type="domain" description="THIF-type NAD/FAD binding fold" evidence="2">
    <location>
        <begin position="167"/>
        <end position="244"/>
    </location>
</feature>
<dbReference type="Proteomes" id="UP001216440">
    <property type="component" value="Chromosome"/>
</dbReference>